<dbReference type="Proteomes" id="UP001374535">
    <property type="component" value="Chromosome 8"/>
</dbReference>
<keyword evidence="2" id="KW-1185">Reference proteome</keyword>
<accession>A0AAQ3RPD3</accession>
<dbReference type="EMBL" id="CP144693">
    <property type="protein sequence ID" value="WVY99853.1"/>
    <property type="molecule type" value="Genomic_DNA"/>
</dbReference>
<protein>
    <submittedName>
        <fullName evidence="1">Uncharacterized protein</fullName>
    </submittedName>
</protein>
<dbReference type="AlphaFoldDB" id="A0AAQ3RPD3"/>
<sequence>MDLVATNAMSIQIPYTLYLIHLSVNLNLIRFHDLLYSGTNVTKAHIDSSFLNTRISCFPRGFKQWIIHRVECHSKSTINYISINMGAKIQFHHIIILKYSLVP</sequence>
<evidence type="ECO:0000313" key="1">
    <source>
        <dbReference type="EMBL" id="WVY99853.1"/>
    </source>
</evidence>
<organism evidence="1 2">
    <name type="scientific">Vigna mungo</name>
    <name type="common">Black gram</name>
    <name type="synonym">Phaseolus mungo</name>
    <dbReference type="NCBI Taxonomy" id="3915"/>
    <lineage>
        <taxon>Eukaryota</taxon>
        <taxon>Viridiplantae</taxon>
        <taxon>Streptophyta</taxon>
        <taxon>Embryophyta</taxon>
        <taxon>Tracheophyta</taxon>
        <taxon>Spermatophyta</taxon>
        <taxon>Magnoliopsida</taxon>
        <taxon>eudicotyledons</taxon>
        <taxon>Gunneridae</taxon>
        <taxon>Pentapetalae</taxon>
        <taxon>rosids</taxon>
        <taxon>fabids</taxon>
        <taxon>Fabales</taxon>
        <taxon>Fabaceae</taxon>
        <taxon>Papilionoideae</taxon>
        <taxon>50 kb inversion clade</taxon>
        <taxon>NPAAA clade</taxon>
        <taxon>indigoferoid/millettioid clade</taxon>
        <taxon>Phaseoleae</taxon>
        <taxon>Vigna</taxon>
    </lineage>
</organism>
<name>A0AAQ3RPD3_VIGMU</name>
<evidence type="ECO:0000313" key="2">
    <source>
        <dbReference type="Proteomes" id="UP001374535"/>
    </source>
</evidence>
<gene>
    <name evidence="1" type="ORF">V8G54_025923</name>
</gene>
<proteinExistence type="predicted"/>
<reference evidence="1 2" key="1">
    <citation type="journal article" date="2023" name="Life. Sci Alliance">
        <title>Evolutionary insights into 3D genome organization and epigenetic landscape of Vigna mungo.</title>
        <authorList>
            <person name="Junaid A."/>
            <person name="Singh B."/>
            <person name="Bhatia S."/>
        </authorList>
    </citation>
    <scope>NUCLEOTIDE SEQUENCE [LARGE SCALE GENOMIC DNA]</scope>
    <source>
        <strain evidence="1">Urdbean</strain>
    </source>
</reference>